<organism evidence="1">
    <name type="scientific">bioreactor metagenome</name>
    <dbReference type="NCBI Taxonomy" id="1076179"/>
    <lineage>
        <taxon>unclassified sequences</taxon>
        <taxon>metagenomes</taxon>
        <taxon>ecological metagenomes</taxon>
    </lineage>
</organism>
<accession>A0A645AV38</accession>
<sequence length="111" mass="12456">MIDVFKEIVTRRVIANRAVLQEEAGGKRKLGFVDVASGTEQECVRRELFNTLTANPVERLRIVQPSSAVVARKIDLLHAKAVRRAFGKLARELRRAVRGGLVRRMGNDYLG</sequence>
<evidence type="ECO:0000313" key="1">
    <source>
        <dbReference type="EMBL" id="MPM56716.1"/>
    </source>
</evidence>
<proteinExistence type="predicted"/>
<dbReference type="EMBL" id="VSSQ01015894">
    <property type="protein sequence ID" value="MPM56716.1"/>
    <property type="molecule type" value="Genomic_DNA"/>
</dbReference>
<protein>
    <submittedName>
        <fullName evidence="1">Uncharacterized protein</fullName>
    </submittedName>
</protein>
<gene>
    <name evidence="1" type="ORF">SDC9_103530</name>
</gene>
<comment type="caution">
    <text evidence="1">The sequence shown here is derived from an EMBL/GenBank/DDBJ whole genome shotgun (WGS) entry which is preliminary data.</text>
</comment>
<dbReference type="AlphaFoldDB" id="A0A645AV38"/>
<reference evidence="1" key="1">
    <citation type="submission" date="2019-08" db="EMBL/GenBank/DDBJ databases">
        <authorList>
            <person name="Kucharzyk K."/>
            <person name="Murdoch R.W."/>
            <person name="Higgins S."/>
            <person name="Loffler F."/>
        </authorList>
    </citation>
    <scope>NUCLEOTIDE SEQUENCE</scope>
</reference>
<name>A0A645AV38_9ZZZZ</name>